<gene>
    <name evidence="1" type="ORF">E1I98_19650</name>
</gene>
<dbReference type="Proteomes" id="UP000294527">
    <property type="component" value="Unassembled WGS sequence"/>
</dbReference>
<name>A0A4R4GDC9_9BACT</name>
<reference evidence="1 2" key="1">
    <citation type="journal article" date="2019" name="Nat. Microbiol.">
        <title>Genomic variation and strain-specific functional adaptation in the human gut microbiome during early life.</title>
        <authorList>
            <person name="Vatanen T."/>
            <person name="Plichta D.R."/>
            <person name="Somani J."/>
            <person name="Munch P.C."/>
            <person name="Arthur T.D."/>
            <person name="Hall A.B."/>
            <person name="Rudolf S."/>
            <person name="Oakeley E.J."/>
            <person name="Ke X."/>
            <person name="Young R.A."/>
            <person name="Haiser H.J."/>
            <person name="Kolde R."/>
            <person name="Yassour M."/>
            <person name="Luopajarvi K."/>
            <person name="Siljander H."/>
            <person name="Virtanen S.M."/>
            <person name="Ilonen J."/>
            <person name="Uibo R."/>
            <person name="Tillmann V."/>
            <person name="Mokurov S."/>
            <person name="Dorshakova N."/>
            <person name="Porter J.A."/>
            <person name="McHardy A.C."/>
            <person name="Lahdesmaki H."/>
            <person name="Vlamakis H."/>
            <person name="Huttenhower C."/>
            <person name="Knip M."/>
            <person name="Xavier R.J."/>
        </authorList>
    </citation>
    <scope>NUCLEOTIDE SEQUENCE [LARGE SCALE GENOMIC DNA]</scope>
    <source>
        <strain evidence="1 2">RJX1047</strain>
    </source>
</reference>
<evidence type="ECO:0000313" key="2">
    <source>
        <dbReference type="Proteomes" id="UP000294527"/>
    </source>
</evidence>
<dbReference type="AlphaFoldDB" id="A0A4R4GDC9"/>
<sequence length="71" mass="8540">MSYFMQITYMVNRVFQRVEQLIPPSETTCFILLELLVSHGEIRSSIRQAPLFLSRNEEDKEYPFREPDDKR</sequence>
<accession>A0A4R4GDC9</accession>
<organism evidence="1 2">
    <name type="scientific">Phocaeicola dorei</name>
    <dbReference type="NCBI Taxonomy" id="357276"/>
    <lineage>
        <taxon>Bacteria</taxon>
        <taxon>Pseudomonadati</taxon>
        <taxon>Bacteroidota</taxon>
        <taxon>Bacteroidia</taxon>
        <taxon>Bacteroidales</taxon>
        <taxon>Bacteroidaceae</taxon>
        <taxon>Phocaeicola</taxon>
    </lineage>
</organism>
<proteinExistence type="predicted"/>
<evidence type="ECO:0000313" key="1">
    <source>
        <dbReference type="EMBL" id="TDA73552.1"/>
    </source>
</evidence>
<comment type="caution">
    <text evidence="1">The sequence shown here is derived from an EMBL/GenBank/DDBJ whole genome shotgun (WGS) entry which is preliminary data.</text>
</comment>
<dbReference type="EMBL" id="SLTU01000002">
    <property type="protein sequence ID" value="TDA73552.1"/>
    <property type="molecule type" value="Genomic_DNA"/>
</dbReference>
<protein>
    <submittedName>
        <fullName evidence="1">Uncharacterized protein</fullName>
    </submittedName>
</protein>
<dbReference type="RefSeq" id="WP_132140916.1">
    <property type="nucleotide sequence ID" value="NZ_CAXSSM010000003.1"/>
</dbReference>